<proteinExistence type="predicted"/>
<dbReference type="PANTHER" id="PTHR30115">
    <property type="entry name" value="NITROGEN REGULATORY PROTEIN P-II"/>
    <property type="match status" value="1"/>
</dbReference>
<evidence type="ECO:0000313" key="2">
    <source>
        <dbReference type="Proteomes" id="UP001207918"/>
    </source>
</evidence>
<dbReference type="Gene3D" id="3.30.70.120">
    <property type="match status" value="1"/>
</dbReference>
<dbReference type="PRINTS" id="PR00340">
    <property type="entry name" value="PIIGLNB"/>
</dbReference>
<dbReference type="InterPro" id="IPR002187">
    <property type="entry name" value="N-reg_PII"/>
</dbReference>
<dbReference type="Proteomes" id="UP001207918">
    <property type="component" value="Unassembled WGS sequence"/>
</dbReference>
<dbReference type="EMBL" id="JAGGJA010000021">
    <property type="protein sequence ID" value="MCW9709064.1"/>
    <property type="molecule type" value="Genomic_DNA"/>
</dbReference>
<gene>
    <name evidence="1" type="ORF">J6I44_19545</name>
</gene>
<dbReference type="Pfam" id="PF00543">
    <property type="entry name" value="P-II"/>
    <property type="match status" value="1"/>
</dbReference>
<comment type="caution">
    <text evidence="1">The sequence shown here is derived from an EMBL/GenBank/DDBJ whole genome shotgun (WGS) entry which is preliminary data.</text>
</comment>
<sequence length="114" mass="12608">MMKLVKAYIRPMLLEDVYTALRKEGHCCMTVFEGEGTGRFSDPNDQHGSLNFPAMHTHVAKIEIAVESDDVATVIDIIKKHGKTGHKGDGIVFVCPIERVTRIRDGKEGATVLN</sequence>
<accession>A0ABT3PTB1</accession>
<dbReference type="InterPro" id="IPR015867">
    <property type="entry name" value="N-reg_PII/ATP_PRibTrfase_C"/>
</dbReference>
<dbReference type="PANTHER" id="PTHR30115:SF11">
    <property type="entry name" value="NITROGEN REGULATORY PROTEIN P-II HOMOLOG"/>
    <property type="match status" value="1"/>
</dbReference>
<dbReference type="PROSITE" id="PS51343">
    <property type="entry name" value="PII_GLNB_DOM"/>
    <property type="match status" value="1"/>
</dbReference>
<reference evidence="1 2" key="1">
    <citation type="submission" date="2021-03" db="EMBL/GenBank/DDBJ databases">
        <title>Aliifodinibius sp. nov., a new bacterium isolated from saline soil.</title>
        <authorList>
            <person name="Galisteo C."/>
            <person name="De La Haba R."/>
            <person name="Sanchez-Porro C."/>
            <person name="Ventosa A."/>
        </authorList>
    </citation>
    <scope>NUCLEOTIDE SEQUENCE [LARGE SCALE GENOMIC DNA]</scope>
    <source>
        <strain evidence="1 2">1BSP15-2V2</strain>
    </source>
</reference>
<evidence type="ECO:0000313" key="1">
    <source>
        <dbReference type="EMBL" id="MCW9709064.1"/>
    </source>
</evidence>
<keyword evidence="2" id="KW-1185">Reference proteome</keyword>
<protein>
    <submittedName>
        <fullName evidence="1">P-II family nitrogen regulator</fullName>
    </submittedName>
</protein>
<dbReference type="SMART" id="SM00938">
    <property type="entry name" value="P-II"/>
    <property type="match status" value="1"/>
</dbReference>
<organism evidence="1 2">
    <name type="scientific">Fodinibius salsisoli</name>
    <dbReference type="NCBI Taxonomy" id="2820877"/>
    <lineage>
        <taxon>Bacteria</taxon>
        <taxon>Pseudomonadati</taxon>
        <taxon>Balneolota</taxon>
        <taxon>Balneolia</taxon>
        <taxon>Balneolales</taxon>
        <taxon>Balneolaceae</taxon>
        <taxon>Fodinibius</taxon>
    </lineage>
</organism>
<name>A0ABT3PTB1_9BACT</name>
<dbReference type="SUPFAM" id="SSF54913">
    <property type="entry name" value="GlnB-like"/>
    <property type="match status" value="1"/>
</dbReference>
<dbReference type="RefSeq" id="WP_265767931.1">
    <property type="nucleotide sequence ID" value="NZ_JAGGJA010000021.1"/>
</dbReference>
<dbReference type="InterPro" id="IPR011322">
    <property type="entry name" value="N-reg_PII-like_a/b"/>
</dbReference>